<name>A0ABT9A172_9SPHN</name>
<dbReference type="Proteomes" id="UP001176468">
    <property type="component" value="Unassembled WGS sequence"/>
</dbReference>
<evidence type="ECO:0000259" key="2">
    <source>
        <dbReference type="Pfam" id="PF08401"/>
    </source>
</evidence>
<evidence type="ECO:0000259" key="3">
    <source>
        <dbReference type="Pfam" id="PF18818"/>
    </source>
</evidence>
<organism evidence="4 5">
    <name type="scientific">Sphingomonas immobilis</name>
    <dbReference type="NCBI Taxonomy" id="3063997"/>
    <lineage>
        <taxon>Bacteria</taxon>
        <taxon>Pseudomonadati</taxon>
        <taxon>Pseudomonadota</taxon>
        <taxon>Alphaproteobacteria</taxon>
        <taxon>Sphingomonadales</taxon>
        <taxon>Sphingomonadaceae</taxon>
        <taxon>Sphingomonas</taxon>
    </lineage>
</organism>
<evidence type="ECO:0000256" key="1">
    <source>
        <dbReference type="SAM" id="MobiDB-lite"/>
    </source>
</evidence>
<feature type="region of interest" description="Disordered" evidence="1">
    <location>
        <begin position="1"/>
        <end position="61"/>
    </location>
</feature>
<reference evidence="4" key="1">
    <citation type="submission" date="2023-07" db="EMBL/GenBank/DDBJ databases">
        <authorList>
            <person name="Kim M.K."/>
        </authorList>
    </citation>
    <scope>NUCLEOTIDE SEQUENCE</scope>
    <source>
        <strain evidence="4">CA1-15</strain>
    </source>
</reference>
<gene>
    <name evidence="4" type="ORF">Q5H94_14720</name>
</gene>
<proteinExistence type="predicted"/>
<accession>A0ABT9A172</accession>
<feature type="compositionally biased region" description="Basic and acidic residues" evidence="1">
    <location>
        <begin position="46"/>
        <end position="55"/>
    </location>
</feature>
<dbReference type="Pfam" id="PF08401">
    <property type="entry name" value="ArdcN"/>
    <property type="match status" value="1"/>
</dbReference>
<comment type="caution">
    <text evidence="4">The sequence shown here is derived from an EMBL/GenBank/DDBJ whole genome shotgun (WGS) entry which is preliminary data.</text>
</comment>
<dbReference type="RefSeq" id="WP_304562037.1">
    <property type="nucleotide sequence ID" value="NZ_JAUQSZ010000010.1"/>
</dbReference>
<feature type="compositionally biased region" description="Basic and acidic residues" evidence="1">
    <location>
        <begin position="26"/>
        <end position="37"/>
    </location>
</feature>
<evidence type="ECO:0000313" key="5">
    <source>
        <dbReference type="Proteomes" id="UP001176468"/>
    </source>
</evidence>
<keyword evidence="5" id="KW-1185">Reference proteome</keyword>
<dbReference type="EMBL" id="JAUQSZ010000010">
    <property type="protein sequence ID" value="MDO7843584.1"/>
    <property type="molecule type" value="Genomic_DNA"/>
</dbReference>
<dbReference type="InterPro" id="IPR041459">
    <property type="entry name" value="MPTase-PolyVal"/>
</dbReference>
<dbReference type="Pfam" id="PF18818">
    <property type="entry name" value="MPTase-PolyVal"/>
    <property type="match status" value="1"/>
</dbReference>
<feature type="domain" description="Polyvalent protein metallopeptidase" evidence="3">
    <location>
        <begin position="217"/>
        <end position="337"/>
    </location>
</feature>
<dbReference type="InterPro" id="IPR013610">
    <property type="entry name" value="ArdC_N"/>
</dbReference>
<protein>
    <submittedName>
        <fullName evidence="4">Zincin-like metallopeptidase domain-containing protein</fullName>
    </submittedName>
</protein>
<feature type="domain" description="N-terminal" evidence="2">
    <location>
        <begin position="66"/>
        <end position="188"/>
    </location>
</feature>
<sequence>MGSTTTRRARGSRRSDHAAASSGHHPTREGQTPKDRIQCPTRKARARGDVGDRNGGDAVGADTRGDLYDTVTRRVVADLEAGRVPWVQPWGRVGGAAAGLPRNAATDRPYSGINILLLWGAVIEHGYPSQGWLTFRQALAAGGAVRKGEHGTTVVYADRFTPETEKARARERGDDARSIAFLKRFTVFNVAQIDGLPEALGTDAPPLPEREIVPVGEALIAASGIDFRIGGGDAYYAPGPDLVQVPPQPAFFDQINYYRTACHELCHATGHKMRLDRNLTAKFGTKDYAREELVAEMGAAFVCAALGIVPTVRHADYLGSWLAVLKEDSRAIFRAASAASKAADWLLSRLRAAPNSADAIDAAAADPGEIAA</sequence>
<evidence type="ECO:0000313" key="4">
    <source>
        <dbReference type="EMBL" id="MDO7843584.1"/>
    </source>
</evidence>